<protein>
    <submittedName>
        <fullName evidence="1">Uncharacterized protein</fullName>
    </submittedName>
</protein>
<dbReference type="RefSeq" id="WP_126982021.1">
    <property type="nucleotide sequence ID" value="NZ_RZHD01000010.1"/>
</dbReference>
<accession>A0A3S0YKK7</accession>
<keyword evidence="2" id="KW-1185">Reference proteome</keyword>
<evidence type="ECO:0000313" key="2">
    <source>
        <dbReference type="Proteomes" id="UP000286912"/>
    </source>
</evidence>
<comment type="caution">
    <text evidence="1">The sequence shown here is derived from an EMBL/GenBank/DDBJ whole genome shotgun (WGS) entry which is preliminary data.</text>
</comment>
<organism evidence="1 2">
    <name type="scientific">Vreelandella populi</name>
    <dbReference type="NCBI Taxonomy" id="2498858"/>
    <lineage>
        <taxon>Bacteria</taxon>
        <taxon>Pseudomonadati</taxon>
        <taxon>Pseudomonadota</taxon>
        <taxon>Gammaproteobacteria</taxon>
        <taxon>Oceanospirillales</taxon>
        <taxon>Halomonadaceae</taxon>
        <taxon>Vreelandella</taxon>
    </lineage>
</organism>
<proteinExistence type="predicted"/>
<evidence type="ECO:0000313" key="1">
    <source>
        <dbReference type="EMBL" id="RUR43438.1"/>
    </source>
</evidence>
<sequence length="186" mass="20491">MKNPAKVQEQPISSTPQACLVAFHDAIYAQAELEAKSSMFEMVGPLAMRDDHDAIISTAQANLRAAGYSEAEQVAVSLLMLLEVKQLSFEHLTNAFGKDIANLVETSRAIGESGNVDDWYATLEKFARMPPNCQTLRMALLLGVVERGIEPCSPHESWYEEALALPNAHPSLRQRVIARLEENLIG</sequence>
<name>A0A3S0YKK7_9GAMM</name>
<dbReference type="OrthoDB" id="6167251at2"/>
<dbReference type="EMBL" id="RZHD01000010">
    <property type="protein sequence ID" value="RUR43438.1"/>
    <property type="molecule type" value="Genomic_DNA"/>
</dbReference>
<reference evidence="1 2" key="1">
    <citation type="submission" date="2018-12" db="EMBL/GenBank/DDBJ databases">
        <title>three novel Halomonas strain isolated from plants.</title>
        <authorList>
            <person name="Sun C."/>
        </authorList>
    </citation>
    <scope>NUCLEOTIDE SEQUENCE [LARGE SCALE GENOMIC DNA]</scope>
    <source>
        <strain evidence="1 2">RC</strain>
    </source>
</reference>
<dbReference type="Proteomes" id="UP000286912">
    <property type="component" value="Unassembled WGS sequence"/>
</dbReference>
<dbReference type="AlphaFoldDB" id="A0A3S0YKK7"/>
<gene>
    <name evidence="1" type="ORF">ELY37_17185</name>
</gene>